<dbReference type="EMBL" id="JAHBBD010000012">
    <property type="protein sequence ID" value="MBW3082973.1"/>
    <property type="molecule type" value="Genomic_DNA"/>
</dbReference>
<gene>
    <name evidence="2" type="ORF">KIH73_06240</name>
</gene>
<dbReference type="Pfam" id="PF00583">
    <property type="entry name" value="Acetyltransf_1"/>
    <property type="match status" value="1"/>
</dbReference>
<evidence type="ECO:0000313" key="3">
    <source>
        <dbReference type="Proteomes" id="UP000812844"/>
    </source>
</evidence>
<dbReference type="PROSITE" id="PS51186">
    <property type="entry name" value="GNAT"/>
    <property type="match status" value="1"/>
</dbReference>
<evidence type="ECO:0000313" key="2">
    <source>
        <dbReference type="EMBL" id="MBW3082973.1"/>
    </source>
</evidence>
<accession>A0ABS6W8Y7</accession>
<evidence type="ECO:0000259" key="1">
    <source>
        <dbReference type="PROSITE" id="PS51186"/>
    </source>
</evidence>
<proteinExistence type="predicted"/>
<reference evidence="2 3" key="1">
    <citation type="submission" date="2021-05" db="EMBL/GenBank/DDBJ databases">
        <title>Phylogenetic classification of ten novel species belonging to the genus Bifidobacterium comprising B. colchicus sp. nov., B. abeli sp. nov., B. bicoloris sp. nov., B. guerezis sp. nov., B. rosaliae sp. nov., B. santillanensis sp. nov., B. argentati sp. nov., B. amazzoni sp. nov., B. pluviali sp. nov., and B. pinnaculum sp. nov.</title>
        <authorList>
            <person name="Lugli G.A."/>
            <person name="Ruiz Garcia L."/>
            <person name="Margolles A."/>
            <person name="Ventura M."/>
        </authorList>
    </citation>
    <scope>NUCLEOTIDE SEQUENCE [LARGE SCALE GENOMIC DNA]</scope>
    <source>
        <strain evidence="2 3">6T3</strain>
    </source>
</reference>
<dbReference type="RefSeq" id="WP_219081651.1">
    <property type="nucleotide sequence ID" value="NZ_JAHBBD010000012.1"/>
</dbReference>
<protein>
    <submittedName>
        <fullName evidence="2">GNAT family N-acetyltransferase</fullName>
    </submittedName>
</protein>
<name>A0ABS6W8Y7_9BIFI</name>
<dbReference type="Proteomes" id="UP000812844">
    <property type="component" value="Unassembled WGS sequence"/>
</dbReference>
<dbReference type="CDD" id="cd04301">
    <property type="entry name" value="NAT_SF"/>
    <property type="match status" value="1"/>
</dbReference>
<keyword evidence="3" id="KW-1185">Reference proteome</keyword>
<dbReference type="InterPro" id="IPR000182">
    <property type="entry name" value="GNAT_dom"/>
</dbReference>
<sequence length="230" mass="25354">MTTTTMTTGAATRGDDRHGVVYRPMAWEDVDAIVEEYERTWGFGTPESALLSRHFVMHYLAPASRGDIAERDGRFMGVTLTRVAGLPAAFPEAQAELGRIDDRIRASVPDTRHLDGALHWHAVEEEMERDSGVEATAQGEIELFLVSADARGHGVGGTLWRRALAYLGACGVERYYLHTDSSCDVGFYDHQGLECVAERYAADHPEDHDMMGDIFIYEGAVPRPAPTGAR</sequence>
<organism evidence="2 3">
    <name type="scientific">Bifidobacterium phasiani</name>
    <dbReference type="NCBI Taxonomy" id="2834431"/>
    <lineage>
        <taxon>Bacteria</taxon>
        <taxon>Bacillati</taxon>
        <taxon>Actinomycetota</taxon>
        <taxon>Actinomycetes</taxon>
        <taxon>Bifidobacteriales</taxon>
        <taxon>Bifidobacteriaceae</taxon>
        <taxon>Bifidobacterium</taxon>
    </lineage>
</organism>
<comment type="caution">
    <text evidence="2">The sequence shown here is derived from an EMBL/GenBank/DDBJ whole genome shotgun (WGS) entry which is preliminary data.</text>
</comment>
<feature type="domain" description="N-acetyltransferase" evidence="1">
    <location>
        <begin position="20"/>
        <end position="212"/>
    </location>
</feature>